<organism evidence="5 6">
    <name type="scientific">Capsaspora owczarzaki (strain ATCC 30864)</name>
    <dbReference type="NCBI Taxonomy" id="595528"/>
    <lineage>
        <taxon>Eukaryota</taxon>
        <taxon>Filasterea</taxon>
        <taxon>Capsaspora</taxon>
    </lineage>
</organism>
<name>A0A0D2X071_CAPO3</name>
<feature type="compositionally biased region" description="Low complexity" evidence="4">
    <location>
        <begin position="95"/>
        <end position="117"/>
    </location>
</feature>
<dbReference type="STRING" id="595528.A0A0D2X071"/>
<dbReference type="InterPro" id="IPR036770">
    <property type="entry name" value="Ankyrin_rpt-contain_sf"/>
</dbReference>
<dbReference type="PROSITE" id="PS50297">
    <property type="entry name" value="ANK_REP_REGION"/>
    <property type="match status" value="2"/>
</dbReference>
<feature type="region of interest" description="Disordered" evidence="4">
    <location>
        <begin position="19"/>
        <end position="39"/>
    </location>
</feature>
<dbReference type="eggNOG" id="KOG0504">
    <property type="taxonomic scope" value="Eukaryota"/>
</dbReference>
<dbReference type="SUPFAM" id="SSF48403">
    <property type="entry name" value="Ankyrin repeat"/>
    <property type="match status" value="2"/>
</dbReference>
<reference evidence="6" key="1">
    <citation type="submission" date="2011-02" db="EMBL/GenBank/DDBJ databases">
        <title>The Genome Sequence of Capsaspora owczarzaki ATCC 30864.</title>
        <authorList>
            <person name="Russ C."/>
            <person name="Cuomo C."/>
            <person name="Burger G."/>
            <person name="Gray M.W."/>
            <person name="Holland P.W.H."/>
            <person name="King N."/>
            <person name="Lang F.B.F."/>
            <person name="Roger A.J."/>
            <person name="Ruiz-Trillo I."/>
            <person name="Young S.K."/>
            <person name="Zeng Q."/>
            <person name="Gargeya S."/>
            <person name="Alvarado L."/>
            <person name="Berlin A."/>
            <person name="Chapman S.B."/>
            <person name="Chen Z."/>
            <person name="Freedman E."/>
            <person name="Gellesch M."/>
            <person name="Goldberg J."/>
            <person name="Griggs A."/>
            <person name="Gujja S."/>
            <person name="Heilman E."/>
            <person name="Heiman D."/>
            <person name="Howarth C."/>
            <person name="Mehta T."/>
            <person name="Neiman D."/>
            <person name="Pearson M."/>
            <person name="Roberts A."/>
            <person name="Saif S."/>
            <person name="Shea T."/>
            <person name="Shenoy N."/>
            <person name="Sisk P."/>
            <person name="Stolte C."/>
            <person name="Sykes S."/>
            <person name="White J."/>
            <person name="Yandava C."/>
            <person name="Haas B."/>
            <person name="Nusbaum C."/>
            <person name="Birren B."/>
        </authorList>
    </citation>
    <scope>NUCLEOTIDE SEQUENCE</scope>
    <source>
        <strain evidence="6">ATCC 30864</strain>
    </source>
</reference>
<feature type="repeat" description="ANK" evidence="3">
    <location>
        <begin position="252"/>
        <end position="284"/>
    </location>
</feature>
<dbReference type="Proteomes" id="UP000008743">
    <property type="component" value="Unassembled WGS sequence"/>
</dbReference>
<accession>A0A0D2X071</accession>
<protein>
    <submittedName>
        <fullName evidence="5">Uncharacterized protein</fullName>
    </submittedName>
</protein>
<proteinExistence type="predicted"/>
<sequence length="1010" mass="107463">MASARNEYRSCTARTSLATLNNTSSSTGSSTSNTSSGNANSHELVLAVDGTHEWPRPSCTYVPSDLITAASLWQMSTPEMDRRADPIRKLASNLQATQGSAAAQPTTQPTQPTQPTAAEREALLKQRQAILLEMEKSLPGFKTFNRIDLPTLASCPHVPRETDLPSSKVMDYWWSMEGCHVTESVDAATMLFRAACESKQALVDLMAGSGKTINARDADGVTALHLAALHGNAECAALLIKQNAMVKAVDESGATPLHYASAQAKQDVIRVLLNAGAIVNATDHFMQTPLMKATIAGQIQSISTLLAAHASVKPKDLYGLTVLDLAVHAGNQAAYVKLGGKAAAFPAAVAASGRSEPPKAENAKPAESSKSSSDSSSASQATKPTNPSNSNKKPTTSSNSTATATATATAATTATATATSTSATPAPGTDNNNNNNNNNKSNATPTKAAEPHAPKPTNASGAHVRKMEAPFDKIEICQRDWTAEFAQLSQEKLPLSWVQLPKTNMAMLVGKPSDLSAISQNVPLLPAIIEVPRMAVQSLNNDAPSSHESDFAAIALQAKLLTTSVRSPIDIVDPPARDKGTLRTALFHACSMTYFDEVSFARLLLPYWDAANNRPIAKVVEVKDAFGQTPLHALAMTNDTTSVQRLLLLLAHGANPMTLNASGQSPLMLASLMDRPALVWMLALCCTELNLAKVCTDFQMSYDIGTTQPQTYVQNRESLRRIARMLTVRASTSRSSVFLAVGPLGVPCPAGSSTTICLTEANYHWFGPFEHDDVKSLVRDTMPTIQIRSTAPAGVRLNCGGLSKTGCKRLRLPLTWTISESELPPEGTKQTSDSGAAANSAKSSTTSSTSSKCCISSESNPHQRKLHQTAQAPSSTTATASAPTPASPAAKSAPAKGKTDAPISESDKAKIKVLQHSISKAKESITYYRDAVNTQQTRQQQIRDRLRVLADTRRIIGDELRNILEIASGSSGDTRASMIEDAEEELSKLMDVIQTLDRELASMPSIPPPL</sequence>
<dbReference type="PROSITE" id="PS50088">
    <property type="entry name" value="ANK_REPEAT"/>
    <property type="match status" value="3"/>
</dbReference>
<dbReference type="EMBL" id="KE346360">
    <property type="protein sequence ID" value="KJE88549.1"/>
    <property type="molecule type" value="Genomic_DNA"/>
</dbReference>
<feature type="region of interest" description="Disordered" evidence="4">
    <location>
        <begin position="94"/>
        <end position="117"/>
    </location>
</feature>
<feature type="repeat" description="ANK" evidence="3">
    <location>
        <begin position="626"/>
        <end position="661"/>
    </location>
</feature>
<evidence type="ECO:0000256" key="4">
    <source>
        <dbReference type="SAM" id="MobiDB-lite"/>
    </source>
</evidence>
<feature type="compositionally biased region" description="Low complexity" evidence="4">
    <location>
        <begin position="868"/>
        <end position="896"/>
    </location>
</feature>
<dbReference type="Pfam" id="PF12796">
    <property type="entry name" value="Ank_2"/>
    <property type="match status" value="1"/>
</dbReference>
<feature type="region of interest" description="Disordered" evidence="4">
    <location>
        <begin position="818"/>
        <end position="908"/>
    </location>
</feature>
<dbReference type="PANTHER" id="PTHR24173:SF74">
    <property type="entry name" value="ANKYRIN REPEAT DOMAIN-CONTAINING PROTEIN 16"/>
    <property type="match status" value="1"/>
</dbReference>
<dbReference type="InParanoid" id="A0A0D2X071"/>
<keyword evidence="2 3" id="KW-0040">ANK repeat</keyword>
<keyword evidence="6" id="KW-1185">Reference proteome</keyword>
<feature type="compositionally biased region" description="Low complexity" evidence="4">
    <location>
        <begin position="832"/>
        <end position="859"/>
    </location>
</feature>
<feature type="repeat" description="ANK" evidence="3">
    <location>
        <begin position="219"/>
        <end position="251"/>
    </location>
</feature>
<dbReference type="PANTHER" id="PTHR24173">
    <property type="entry name" value="ANKYRIN REPEAT CONTAINING"/>
    <property type="match status" value="1"/>
</dbReference>
<evidence type="ECO:0000313" key="6">
    <source>
        <dbReference type="Proteomes" id="UP000008743"/>
    </source>
</evidence>
<dbReference type="SMART" id="SM00248">
    <property type="entry name" value="ANK"/>
    <property type="match status" value="6"/>
</dbReference>
<dbReference type="Gene3D" id="1.25.40.20">
    <property type="entry name" value="Ankyrin repeat-containing domain"/>
    <property type="match status" value="3"/>
</dbReference>
<evidence type="ECO:0000256" key="1">
    <source>
        <dbReference type="ARBA" id="ARBA00022737"/>
    </source>
</evidence>
<dbReference type="AlphaFoldDB" id="A0A0D2X071"/>
<dbReference type="PRINTS" id="PR01415">
    <property type="entry name" value="ANKYRIN"/>
</dbReference>
<feature type="compositionally biased region" description="Low complexity" evidence="4">
    <location>
        <begin position="368"/>
        <end position="439"/>
    </location>
</feature>
<evidence type="ECO:0000313" key="5">
    <source>
        <dbReference type="EMBL" id="KJE88549.1"/>
    </source>
</evidence>
<dbReference type="OrthoDB" id="10252328at2759"/>
<feature type="region of interest" description="Disordered" evidence="4">
    <location>
        <begin position="351"/>
        <end position="464"/>
    </location>
</feature>
<gene>
    <name evidence="5" type="ORF">CAOG_000190</name>
</gene>
<evidence type="ECO:0000256" key="3">
    <source>
        <dbReference type="PROSITE-ProRule" id="PRU00023"/>
    </source>
</evidence>
<evidence type="ECO:0000256" key="2">
    <source>
        <dbReference type="ARBA" id="ARBA00023043"/>
    </source>
</evidence>
<keyword evidence="1" id="KW-0677">Repeat</keyword>
<dbReference type="Pfam" id="PF00023">
    <property type="entry name" value="Ank"/>
    <property type="match status" value="1"/>
</dbReference>
<dbReference type="InterPro" id="IPR002110">
    <property type="entry name" value="Ankyrin_rpt"/>
</dbReference>